<dbReference type="InterPro" id="IPR018490">
    <property type="entry name" value="cNMP-bd_dom_sf"/>
</dbReference>
<evidence type="ECO:0000256" key="3">
    <source>
        <dbReference type="ARBA" id="ARBA00023163"/>
    </source>
</evidence>
<gene>
    <name evidence="6" type="ORF">SIL82_10255</name>
</gene>
<dbReference type="InterPro" id="IPR000595">
    <property type="entry name" value="cNMP-bd_dom"/>
</dbReference>
<comment type="caution">
    <text evidence="6">The sequence shown here is derived from an EMBL/GenBank/DDBJ whole genome shotgun (WGS) entry which is preliminary data.</text>
</comment>
<keyword evidence="7" id="KW-1185">Reference proteome</keyword>
<dbReference type="InterPro" id="IPR012318">
    <property type="entry name" value="HTH_CRP"/>
</dbReference>
<dbReference type="SMART" id="SM00100">
    <property type="entry name" value="cNMP"/>
    <property type="match status" value="1"/>
</dbReference>
<evidence type="ECO:0000259" key="4">
    <source>
        <dbReference type="PROSITE" id="PS50042"/>
    </source>
</evidence>
<dbReference type="PROSITE" id="PS51063">
    <property type="entry name" value="HTH_CRP_2"/>
    <property type="match status" value="1"/>
</dbReference>
<evidence type="ECO:0000313" key="7">
    <source>
        <dbReference type="Proteomes" id="UP001279660"/>
    </source>
</evidence>
<accession>A0ABU4PKM7</accession>
<dbReference type="InterPro" id="IPR050397">
    <property type="entry name" value="Env_Response_Regulators"/>
</dbReference>
<evidence type="ECO:0000259" key="5">
    <source>
        <dbReference type="PROSITE" id="PS51063"/>
    </source>
</evidence>
<evidence type="ECO:0000313" key="6">
    <source>
        <dbReference type="EMBL" id="MDX5984646.1"/>
    </source>
</evidence>
<keyword evidence="3" id="KW-0804">Transcription</keyword>
<keyword evidence="1" id="KW-0805">Transcription regulation</keyword>
<dbReference type="InterPro" id="IPR036388">
    <property type="entry name" value="WH-like_DNA-bd_sf"/>
</dbReference>
<evidence type="ECO:0000256" key="2">
    <source>
        <dbReference type="ARBA" id="ARBA00023125"/>
    </source>
</evidence>
<sequence>MQDVGGSKQISSAAMAAVERCALFRHMSQAERAHVAAHTVWRIYQRGEQVVRAQEPGEDVYIVAAGTLLANQFSRAGREIGYRRLEAGAHFGELAAIDGAPRSANVFALSVAEIGRLPQALVKTLLSECPGFTQALLEDLTAMVRSLSAQVFRLGAIPAPCRLQMELLRMARASGVAEDQARITGIPTHAEMAVLVGTQREVVSREFARLAALGLIARTGRDLLITAVSALTAEIERQGGDPSLSE</sequence>
<organism evidence="6 7">
    <name type="scientific">Sphingomonas echinoides</name>
    <dbReference type="NCBI Taxonomy" id="59803"/>
    <lineage>
        <taxon>Bacteria</taxon>
        <taxon>Pseudomonadati</taxon>
        <taxon>Pseudomonadota</taxon>
        <taxon>Alphaproteobacteria</taxon>
        <taxon>Sphingomonadales</taxon>
        <taxon>Sphingomonadaceae</taxon>
        <taxon>Sphingomonas</taxon>
    </lineage>
</organism>
<dbReference type="InterPro" id="IPR014710">
    <property type="entry name" value="RmlC-like_jellyroll"/>
</dbReference>
<dbReference type="PROSITE" id="PS50042">
    <property type="entry name" value="CNMP_BINDING_3"/>
    <property type="match status" value="1"/>
</dbReference>
<name>A0ABU4PKM7_9SPHN</name>
<dbReference type="RefSeq" id="WP_154651267.1">
    <property type="nucleotide sequence ID" value="NZ_JAWXXV010000001.1"/>
</dbReference>
<feature type="domain" description="HTH crp-type" evidence="5">
    <location>
        <begin position="157"/>
        <end position="229"/>
    </location>
</feature>
<evidence type="ECO:0000256" key="1">
    <source>
        <dbReference type="ARBA" id="ARBA00023015"/>
    </source>
</evidence>
<dbReference type="PANTHER" id="PTHR24567:SF68">
    <property type="entry name" value="DNA-BINDING TRANSCRIPTIONAL DUAL REGULATOR CRP"/>
    <property type="match status" value="1"/>
</dbReference>
<dbReference type="Pfam" id="PF13545">
    <property type="entry name" value="HTH_Crp_2"/>
    <property type="match status" value="1"/>
</dbReference>
<dbReference type="SUPFAM" id="SSF51206">
    <property type="entry name" value="cAMP-binding domain-like"/>
    <property type="match status" value="1"/>
</dbReference>
<dbReference type="CDD" id="cd00038">
    <property type="entry name" value="CAP_ED"/>
    <property type="match status" value="1"/>
</dbReference>
<protein>
    <submittedName>
        <fullName evidence="6">Crp/Fnr family transcriptional regulator</fullName>
    </submittedName>
</protein>
<dbReference type="InterPro" id="IPR036390">
    <property type="entry name" value="WH_DNA-bd_sf"/>
</dbReference>
<dbReference type="EMBL" id="JAWXXV010000001">
    <property type="protein sequence ID" value="MDX5984646.1"/>
    <property type="molecule type" value="Genomic_DNA"/>
</dbReference>
<reference evidence="6 7" key="1">
    <citation type="submission" date="2023-11" db="EMBL/GenBank/DDBJ databases">
        <title>MicrobeMod: A computational toolkit for identifying prokaryotic methylation and restriction-modification with nanopore sequencing.</title>
        <authorList>
            <person name="Crits-Christoph A."/>
            <person name="Kang S.C."/>
            <person name="Lee H."/>
            <person name="Ostrov N."/>
        </authorList>
    </citation>
    <scope>NUCLEOTIDE SEQUENCE [LARGE SCALE GENOMIC DNA]</scope>
    <source>
        <strain evidence="6 7">ATCC 14820</strain>
    </source>
</reference>
<dbReference type="Proteomes" id="UP001279660">
    <property type="component" value="Unassembled WGS sequence"/>
</dbReference>
<proteinExistence type="predicted"/>
<dbReference type="Gene3D" id="2.60.120.10">
    <property type="entry name" value="Jelly Rolls"/>
    <property type="match status" value="1"/>
</dbReference>
<keyword evidence="2" id="KW-0238">DNA-binding</keyword>
<dbReference type="Gene3D" id="1.10.10.10">
    <property type="entry name" value="Winged helix-like DNA-binding domain superfamily/Winged helix DNA-binding domain"/>
    <property type="match status" value="1"/>
</dbReference>
<feature type="domain" description="Cyclic nucleotide-binding" evidence="4">
    <location>
        <begin position="23"/>
        <end position="143"/>
    </location>
</feature>
<dbReference type="SUPFAM" id="SSF46785">
    <property type="entry name" value="Winged helix' DNA-binding domain"/>
    <property type="match status" value="1"/>
</dbReference>
<dbReference type="Pfam" id="PF00027">
    <property type="entry name" value="cNMP_binding"/>
    <property type="match status" value="1"/>
</dbReference>
<dbReference type="PANTHER" id="PTHR24567">
    <property type="entry name" value="CRP FAMILY TRANSCRIPTIONAL REGULATORY PROTEIN"/>
    <property type="match status" value="1"/>
</dbReference>